<organism evidence="1 2">
    <name type="scientific">Rubroshorea leprosula</name>
    <dbReference type="NCBI Taxonomy" id="152421"/>
    <lineage>
        <taxon>Eukaryota</taxon>
        <taxon>Viridiplantae</taxon>
        <taxon>Streptophyta</taxon>
        <taxon>Embryophyta</taxon>
        <taxon>Tracheophyta</taxon>
        <taxon>Spermatophyta</taxon>
        <taxon>Magnoliopsida</taxon>
        <taxon>eudicotyledons</taxon>
        <taxon>Gunneridae</taxon>
        <taxon>Pentapetalae</taxon>
        <taxon>rosids</taxon>
        <taxon>malvids</taxon>
        <taxon>Malvales</taxon>
        <taxon>Dipterocarpaceae</taxon>
        <taxon>Rubroshorea</taxon>
    </lineage>
</organism>
<keyword evidence="2" id="KW-1185">Reference proteome</keyword>
<accession>A0AAV5KUC6</accession>
<evidence type="ECO:0000313" key="2">
    <source>
        <dbReference type="Proteomes" id="UP001054252"/>
    </source>
</evidence>
<dbReference type="EMBL" id="BPVZ01000078">
    <property type="protein sequence ID" value="GKV28202.1"/>
    <property type="molecule type" value="Genomic_DNA"/>
</dbReference>
<dbReference type="Proteomes" id="UP001054252">
    <property type="component" value="Unassembled WGS sequence"/>
</dbReference>
<comment type="caution">
    <text evidence="1">The sequence shown here is derived from an EMBL/GenBank/DDBJ whole genome shotgun (WGS) entry which is preliminary data.</text>
</comment>
<proteinExistence type="predicted"/>
<evidence type="ECO:0000313" key="1">
    <source>
        <dbReference type="EMBL" id="GKV28202.1"/>
    </source>
</evidence>
<protein>
    <submittedName>
        <fullName evidence="1">Uncharacterized protein</fullName>
    </submittedName>
</protein>
<dbReference type="AlphaFoldDB" id="A0AAV5KUC6"/>
<name>A0AAV5KUC6_9ROSI</name>
<reference evidence="1 2" key="1">
    <citation type="journal article" date="2021" name="Commun. Biol.">
        <title>The genome of Shorea leprosula (Dipterocarpaceae) highlights the ecological relevance of drought in aseasonal tropical rainforests.</title>
        <authorList>
            <person name="Ng K.K.S."/>
            <person name="Kobayashi M.J."/>
            <person name="Fawcett J.A."/>
            <person name="Hatakeyama M."/>
            <person name="Paape T."/>
            <person name="Ng C.H."/>
            <person name="Ang C.C."/>
            <person name="Tnah L.H."/>
            <person name="Lee C.T."/>
            <person name="Nishiyama T."/>
            <person name="Sese J."/>
            <person name="O'Brien M.J."/>
            <person name="Copetti D."/>
            <person name="Mohd Noor M.I."/>
            <person name="Ong R.C."/>
            <person name="Putra M."/>
            <person name="Sireger I.Z."/>
            <person name="Indrioko S."/>
            <person name="Kosugi Y."/>
            <person name="Izuno A."/>
            <person name="Isagi Y."/>
            <person name="Lee S.L."/>
            <person name="Shimizu K.K."/>
        </authorList>
    </citation>
    <scope>NUCLEOTIDE SEQUENCE [LARGE SCALE GENOMIC DNA]</scope>
    <source>
        <strain evidence="1">214</strain>
    </source>
</reference>
<gene>
    <name evidence="1" type="ORF">SLEP1_g37285</name>
</gene>
<sequence length="38" mass="4567">MLFHSRAEFFVKKMKHLGSCIKRTLTALWSMKKIKRIT</sequence>